<organism evidence="6 7">
    <name type="scientific">Boletus reticuloceps</name>
    <dbReference type="NCBI Taxonomy" id="495285"/>
    <lineage>
        <taxon>Eukaryota</taxon>
        <taxon>Fungi</taxon>
        <taxon>Dikarya</taxon>
        <taxon>Basidiomycota</taxon>
        <taxon>Agaricomycotina</taxon>
        <taxon>Agaricomycetes</taxon>
        <taxon>Agaricomycetidae</taxon>
        <taxon>Boletales</taxon>
        <taxon>Boletineae</taxon>
        <taxon>Boletaceae</taxon>
        <taxon>Boletoideae</taxon>
        <taxon>Boletus</taxon>
    </lineage>
</organism>
<dbReference type="InterPro" id="IPR001650">
    <property type="entry name" value="Helicase_C-like"/>
</dbReference>
<feature type="chain" id="PRO_5034463153" description="DNA 3'-5' helicase" evidence="4">
    <location>
        <begin position="19"/>
        <end position="357"/>
    </location>
</feature>
<comment type="catalytic activity">
    <reaction evidence="2">
        <text>Couples ATP hydrolysis with the unwinding of duplex DNA by translocating in the 3'-5' direction.</text>
        <dbReference type="EC" id="5.6.2.4"/>
    </reaction>
</comment>
<evidence type="ECO:0000256" key="2">
    <source>
        <dbReference type="ARBA" id="ARBA00034617"/>
    </source>
</evidence>
<dbReference type="Proteomes" id="UP000683000">
    <property type="component" value="Unassembled WGS sequence"/>
</dbReference>
<dbReference type="GO" id="GO:0005694">
    <property type="term" value="C:chromosome"/>
    <property type="evidence" value="ECO:0007669"/>
    <property type="project" value="TreeGrafter"/>
</dbReference>
<dbReference type="OrthoDB" id="2608216at2759"/>
<evidence type="ECO:0000313" key="7">
    <source>
        <dbReference type="Proteomes" id="UP000683000"/>
    </source>
</evidence>
<name>A0A8I3A7L1_9AGAM</name>
<dbReference type="GO" id="GO:0043138">
    <property type="term" value="F:3'-5' DNA helicase activity"/>
    <property type="evidence" value="ECO:0007669"/>
    <property type="project" value="UniProtKB-EC"/>
</dbReference>
<keyword evidence="4" id="KW-0732">Signal</keyword>
<feature type="domain" description="Helicase C-terminal" evidence="5">
    <location>
        <begin position="176"/>
        <end position="271"/>
    </location>
</feature>
<protein>
    <recommendedName>
        <fullName evidence="3">DNA 3'-5' helicase</fullName>
        <ecNumber evidence="3">5.6.2.4</ecNumber>
    </recommendedName>
</protein>
<dbReference type="GO" id="GO:0016787">
    <property type="term" value="F:hydrolase activity"/>
    <property type="evidence" value="ECO:0007669"/>
    <property type="project" value="UniProtKB-KW"/>
</dbReference>
<dbReference type="PANTHER" id="PTHR13710:SF154">
    <property type="entry name" value="RECQ HELICASE, PUTATIVE (AFU_ORTHOLOGUE AFUA_6G14720)-RELATED"/>
    <property type="match status" value="1"/>
</dbReference>
<feature type="signal peptide" evidence="4">
    <location>
        <begin position="1"/>
        <end position="18"/>
    </location>
</feature>
<keyword evidence="7" id="KW-1185">Reference proteome</keyword>
<dbReference type="EMBL" id="JAGFBS010000023">
    <property type="protein sequence ID" value="KAG6373143.1"/>
    <property type="molecule type" value="Genomic_DNA"/>
</dbReference>
<gene>
    <name evidence="6" type="ORF">JVT61DRAFT_6753</name>
</gene>
<evidence type="ECO:0000256" key="4">
    <source>
        <dbReference type="SAM" id="SignalP"/>
    </source>
</evidence>
<comment type="caution">
    <text evidence="6">The sequence shown here is derived from an EMBL/GenBank/DDBJ whole genome shotgun (WGS) entry which is preliminary data.</text>
</comment>
<evidence type="ECO:0000256" key="3">
    <source>
        <dbReference type="ARBA" id="ARBA00034808"/>
    </source>
</evidence>
<dbReference type="InterPro" id="IPR027417">
    <property type="entry name" value="P-loop_NTPase"/>
</dbReference>
<dbReference type="GO" id="GO:0009378">
    <property type="term" value="F:four-way junction helicase activity"/>
    <property type="evidence" value="ECO:0007669"/>
    <property type="project" value="TreeGrafter"/>
</dbReference>
<accession>A0A8I3A7L1</accession>
<comment type="similarity">
    <text evidence="1">Belongs to the helicase family. RecQ subfamily.</text>
</comment>
<sequence>MLWQVPVLLNSKLRFVVVCPFTVLLEEQYERAKRAKINAINYGLARLIPPETQILFMQVEHVSSQLFMEMLCNPETPKFTHIFVNEHHNQLDCPRDQQKAWKTLAEWASTMDMSIILLSSTVPPCLERLLMKLYGLSHTETAFIRLLMNCPEIGLHMIYLDPSASRAALAHLVYALHSRLKADKRMLVLFPLCVEAEVFAVKASCAVFHSRLPLSGNTKVYNLDLWDQGKIKLMACTSAFAMGVDRLNIRFIVIYNPTYSLTMVAQMAGHARLGRSESHMFFTTSEWAAAMPTSKEDYSLVYELGKLVHKKECKVLQMAWYMDNERMACACGDLHSQMLCDLCKPNSKIHYFAVNLL</sequence>
<keyword evidence="6" id="KW-0378">Hydrolase</keyword>
<dbReference type="Gene3D" id="3.40.50.300">
    <property type="entry name" value="P-loop containing nucleotide triphosphate hydrolases"/>
    <property type="match status" value="2"/>
</dbReference>
<dbReference type="Pfam" id="PF00271">
    <property type="entry name" value="Helicase_C"/>
    <property type="match status" value="1"/>
</dbReference>
<dbReference type="SUPFAM" id="SSF52540">
    <property type="entry name" value="P-loop containing nucleoside triphosphate hydrolases"/>
    <property type="match status" value="1"/>
</dbReference>
<evidence type="ECO:0000313" key="6">
    <source>
        <dbReference type="EMBL" id="KAG6373143.1"/>
    </source>
</evidence>
<evidence type="ECO:0000259" key="5">
    <source>
        <dbReference type="Pfam" id="PF00271"/>
    </source>
</evidence>
<dbReference type="EC" id="5.6.2.4" evidence="3"/>
<dbReference type="AlphaFoldDB" id="A0A8I3A7L1"/>
<dbReference type="GO" id="GO:0005737">
    <property type="term" value="C:cytoplasm"/>
    <property type="evidence" value="ECO:0007669"/>
    <property type="project" value="TreeGrafter"/>
</dbReference>
<dbReference type="PANTHER" id="PTHR13710">
    <property type="entry name" value="DNA HELICASE RECQ FAMILY MEMBER"/>
    <property type="match status" value="1"/>
</dbReference>
<reference evidence="6" key="1">
    <citation type="submission" date="2021-03" db="EMBL/GenBank/DDBJ databases">
        <title>Evolutionary innovations through gain and loss of genes in the ectomycorrhizal Boletales.</title>
        <authorList>
            <person name="Wu G."/>
            <person name="Miyauchi S."/>
            <person name="Morin E."/>
            <person name="Yang Z.-L."/>
            <person name="Xu J."/>
            <person name="Martin F.M."/>
        </authorList>
    </citation>
    <scope>NUCLEOTIDE SEQUENCE</scope>
    <source>
        <strain evidence="6">BR01</strain>
    </source>
</reference>
<dbReference type="GO" id="GO:0000724">
    <property type="term" value="P:double-strand break repair via homologous recombination"/>
    <property type="evidence" value="ECO:0007669"/>
    <property type="project" value="TreeGrafter"/>
</dbReference>
<proteinExistence type="inferred from homology"/>
<evidence type="ECO:0000256" key="1">
    <source>
        <dbReference type="ARBA" id="ARBA00005446"/>
    </source>
</evidence>